<feature type="domain" description="Galactose-1-phosphate uridyl transferase N-terminal" evidence="16">
    <location>
        <begin position="39"/>
        <end position="202"/>
    </location>
</feature>
<dbReference type="AlphaFoldDB" id="A0AA41Q3Z1"/>
<keyword evidence="10 15" id="KW-0299">Galactose metabolism</keyword>
<comment type="catalytic activity">
    <reaction evidence="1 15">
        <text>alpha-D-galactose 1-phosphate + UDP-alpha-D-glucose = alpha-D-glucose 1-phosphate + UDP-alpha-D-galactose</text>
        <dbReference type="Rhea" id="RHEA:13989"/>
        <dbReference type="ChEBI" id="CHEBI:58336"/>
        <dbReference type="ChEBI" id="CHEBI:58601"/>
        <dbReference type="ChEBI" id="CHEBI:58885"/>
        <dbReference type="ChEBI" id="CHEBI:66914"/>
        <dbReference type="EC" id="2.7.7.12"/>
    </reaction>
</comment>
<evidence type="ECO:0000256" key="6">
    <source>
        <dbReference type="ARBA" id="ARBA00022679"/>
    </source>
</evidence>
<feature type="domain" description="Galactose-1-phosphate uridyl transferase C-terminal" evidence="17">
    <location>
        <begin position="212"/>
        <end position="324"/>
    </location>
</feature>
<dbReference type="InterPro" id="IPR005849">
    <property type="entry name" value="GalP_Utransf_N"/>
</dbReference>
<reference evidence="18" key="1">
    <citation type="submission" date="2022-01" db="EMBL/GenBank/DDBJ databases">
        <title>Genome-Based Taxonomic Classification of the Phylum Actinobacteria.</title>
        <authorList>
            <person name="Gao Y."/>
        </authorList>
    </citation>
    <scope>NUCLEOTIDE SEQUENCE</scope>
    <source>
        <strain evidence="18">KLBMP 8922</strain>
    </source>
</reference>
<dbReference type="PROSITE" id="PS00117">
    <property type="entry name" value="GAL_P_UDP_TRANSF_I"/>
    <property type="match status" value="1"/>
</dbReference>
<dbReference type="GO" id="GO:0008108">
    <property type="term" value="F:UDP-glucose:hexose-1-phosphate uridylyltransferase activity"/>
    <property type="evidence" value="ECO:0007669"/>
    <property type="project" value="UniProtKB-UniRule"/>
</dbReference>
<evidence type="ECO:0000256" key="2">
    <source>
        <dbReference type="ARBA" id="ARBA00004947"/>
    </source>
</evidence>
<evidence type="ECO:0000313" key="19">
    <source>
        <dbReference type="Proteomes" id="UP001165378"/>
    </source>
</evidence>
<evidence type="ECO:0000256" key="15">
    <source>
        <dbReference type="RuleBase" id="RU000506"/>
    </source>
</evidence>
<dbReference type="InterPro" id="IPR005850">
    <property type="entry name" value="GalP_Utransf_C"/>
</dbReference>
<dbReference type="PANTHER" id="PTHR11943">
    <property type="entry name" value="GALACTOSE-1-PHOSPHATE URIDYLYLTRANSFERASE"/>
    <property type="match status" value="1"/>
</dbReference>
<dbReference type="EC" id="2.7.7.12" evidence="4 12"/>
<evidence type="ECO:0000256" key="1">
    <source>
        <dbReference type="ARBA" id="ARBA00001107"/>
    </source>
</evidence>
<evidence type="ECO:0000256" key="3">
    <source>
        <dbReference type="ARBA" id="ARBA00010951"/>
    </source>
</evidence>
<dbReference type="InterPro" id="IPR019779">
    <property type="entry name" value="GalP_UDPtransf1_His-AS"/>
</dbReference>
<evidence type="ECO:0000256" key="14">
    <source>
        <dbReference type="PIRSR" id="PIRSR000808-3"/>
    </source>
</evidence>
<feature type="binding site" evidence="14">
    <location>
        <position position="74"/>
    </location>
    <ligand>
        <name>Zn(2+)</name>
        <dbReference type="ChEBI" id="CHEBI:29105"/>
    </ligand>
</feature>
<dbReference type="SUPFAM" id="SSF54197">
    <property type="entry name" value="HIT-like"/>
    <property type="match status" value="2"/>
</dbReference>
<keyword evidence="9 14" id="KW-0862">Zinc</keyword>
<evidence type="ECO:0000256" key="10">
    <source>
        <dbReference type="ARBA" id="ARBA00023144"/>
    </source>
</evidence>
<organism evidence="18 19">
    <name type="scientific">Yinghuangia soli</name>
    <dbReference type="NCBI Taxonomy" id="2908204"/>
    <lineage>
        <taxon>Bacteria</taxon>
        <taxon>Bacillati</taxon>
        <taxon>Actinomycetota</taxon>
        <taxon>Actinomycetes</taxon>
        <taxon>Kitasatosporales</taxon>
        <taxon>Streptomycetaceae</taxon>
        <taxon>Yinghuangia</taxon>
    </lineage>
</organism>
<feature type="binding site" evidence="14">
    <location>
        <position position="191"/>
    </location>
    <ligand>
        <name>Zn(2+)</name>
        <dbReference type="ChEBI" id="CHEBI:29105"/>
    </ligand>
</feature>
<protein>
    <recommendedName>
        <fullName evidence="5 12">Galactose-1-phosphate uridylyltransferase</fullName>
        <ecNumber evidence="4 12">2.7.7.12</ecNumber>
    </recommendedName>
</protein>
<keyword evidence="6 15" id="KW-0808">Transferase</keyword>
<dbReference type="NCBIfam" id="TIGR00209">
    <property type="entry name" value="galT_1"/>
    <property type="match status" value="1"/>
</dbReference>
<keyword evidence="11 15" id="KW-0119">Carbohydrate metabolism</keyword>
<dbReference type="InterPro" id="IPR001937">
    <property type="entry name" value="GalP_UDPtransf1"/>
</dbReference>
<accession>A0AA41Q3Z1</accession>
<evidence type="ECO:0000256" key="9">
    <source>
        <dbReference type="ARBA" id="ARBA00022833"/>
    </source>
</evidence>
<evidence type="ECO:0000256" key="12">
    <source>
        <dbReference type="NCBIfam" id="TIGR00209"/>
    </source>
</evidence>
<comment type="pathway">
    <text evidence="2 15">Carbohydrate metabolism; galactose metabolism.</text>
</comment>
<dbReference type="Pfam" id="PF02744">
    <property type="entry name" value="GalP_UDP_tr_C"/>
    <property type="match status" value="1"/>
</dbReference>
<keyword evidence="19" id="KW-1185">Reference proteome</keyword>
<comment type="similarity">
    <text evidence="3 15">Belongs to the galactose-1-phosphate uridylyltransferase type 1 family.</text>
</comment>
<evidence type="ECO:0000313" key="18">
    <source>
        <dbReference type="EMBL" id="MCF2531115.1"/>
    </source>
</evidence>
<keyword evidence="7 15" id="KW-0548">Nucleotidyltransferase</keyword>
<evidence type="ECO:0000256" key="13">
    <source>
        <dbReference type="PIRSR" id="PIRSR000808-1"/>
    </source>
</evidence>
<proteinExistence type="inferred from homology"/>
<feature type="binding site" evidence="14">
    <location>
        <position position="140"/>
    </location>
    <ligand>
        <name>Zn(2+)</name>
        <dbReference type="ChEBI" id="CHEBI:29105"/>
    </ligand>
</feature>
<feature type="binding site" evidence="14">
    <location>
        <position position="71"/>
    </location>
    <ligand>
        <name>Zn(2+)</name>
        <dbReference type="ChEBI" id="CHEBI:29105"/>
    </ligand>
</feature>
<evidence type="ECO:0000256" key="4">
    <source>
        <dbReference type="ARBA" id="ARBA00012384"/>
    </source>
</evidence>
<dbReference type="GO" id="GO:0005737">
    <property type="term" value="C:cytoplasm"/>
    <property type="evidence" value="ECO:0007669"/>
    <property type="project" value="TreeGrafter"/>
</dbReference>
<evidence type="ECO:0000256" key="11">
    <source>
        <dbReference type="ARBA" id="ARBA00023277"/>
    </source>
</evidence>
<keyword evidence="8 14" id="KW-0479">Metal-binding</keyword>
<dbReference type="RefSeq" id="WP_235055784.1">
    <property type="nucleotide sequence ID" value="NZ_JAKFHA010000021.1"/>
</dbReference>
<sequence length="368" mass="41042">MHKLTDRLADGRELVYYFDTEIPADGVPADRRELPAHQPASALRFDPLRGEWVVVATHRQGRTHLPSDDACPLCPSTESRDTEIPARAYDVAVFENRFPSLAMTSPEPDLVPGVPAAADDAHAVRAGLGRCEVVCFTSDHNASFGDLAPVRVRTVIDAWSDRTAALAEVPDIEQVFVFENRGVEIGVTLAHPHGQIFGYPFVAPRTQRILQNVRGYRDRTGRDLYEDLLQAELDAGVRVIVRTEHWAAFVPAAARWPFEVHLYPLRRVPDLPALDKAARDDLALVYLDVLRRLDAVFGMPMPYIAAWHQAPVRRDREVSWLHLELFSTRRSPGKLKFLAGSESGMDVFINDIAPERAAAMLRGDDGAM</sequence>
<gene>
    <name evidence="18" type="primary">galT</name>
    <name evidence="18" type="ORF">LZ495_28405</name>
</gene>
<evidence type="ECO:0000256" key="8">
    <source>
        <dbReference type="ARBA" id="ARBA00022723"/>
    </source>
</evidence>
<dbReference type="GO" id="GO:0008270">
    <property type="term" value="F:zinc ion binding"/>
    <property type="evidence" value="ECO:0007669"/>
    <property type="project" value="InterPro"/>
</dbReference>
<dbReference type="Gene3D" id="3.30.428.10">
    <property type="entry name" value="HIT-like"/>
    <property type="match status" value="2"/>
</dbReference>
<evidence type="ECO:0000256" key="7">
    <source>
        <dbReference type="ARBA" id="ARBA00022695"/>
    </source>
</evidence>
<evidence type="ECO:0000259" key="17">
    <source>
        <dbReference type="Pfam" id="PF02744"/>
    </source>
</evidence>
<dbReference type="Proteomes" id="UP001165378">
    <property type="component" value="Unassembled WGS sequence"/>
</dbReference>
<dbReference type="InterPro" id="IPR036265">
    <property type="entry name" value="HIT-like_sf"/>
</dbReference>
<comment type="cofactor">
    <cofactor evidence="14">
        <name>Zn(2+)</name>
        <dbReference type="ChEBI" id="CHEBI:29105"/>
    </cofactor>
    <text evidence="14">Binds 1 zinc ion per subunit.</text>
</comment>
<comment type="caution">
    <text evidence="18">The sequence shown here is derived from an EMBL/GenBank/DDBJ whole genome shotgun (WGS) entry which is preliminary data.</text>
</comment>
<evidence type="ECO:0000256" key="5">
    <source>
        <dbReference type="ARBA" id="ARBA00016340"/>
    </source>
</evidence>
<dbReference type="PIRSF" id="PIRSF000808">
    <property type="entry name" value="GalT"/>
    <property type="match status" value="1"/>
</dbReference>
<dbReference type="Pfam" id="PF01087">
    <property type="entry name" value="GalP_UDP_transf"/>
    <property type="match status" value="1"/>
</dbReference>
<dbReference type="EMBL" id="JAKFHA010000021">
    <property type="protein sequence ID" value="MCF2531115.1"/>
    <property type="molecule type" value="Genomic_DNA"/>
</dbReference>
<name>A0AA41Q3Z1_9ACTN</name>
<dbReference type="GO" id="GO:0033499">
    <property type="term" value="P:galactose catabolic process via UDP-galactose, Leloir pathway"/>
    <property type="evidence" value="ECO:0007669"/>
    <property type="project" value="TreeGrafter"/>
</dbReference>
<feature type="active site" description="Tele-UMP-histidine intermediate" evidence="13">
    <location>
        <position position="193"/>
    </location>
</feature>
<dbReference type="PANTHER" id="PTHR11943:SF1">
    <property type="entry name" value="GALACTOSE-1-PHOSPHATE URIDYLYLTRANSFERASE"/>
    <property type="match status" value="1"/>
</dbReference>
<evidence type="ECO:0000259" key="16">
    <source>
        <dbReference type="Pfam" id="PF01087"/>
    </source>
</evidence>